<dbReference type="STRING" id="1178515.SY83_18050"/>
<dbReference type="PIRSF" id="PIRSF017388">
    <property type="entry name" value="Esterase_lipase"/>
    <property type="match status" value="1"/>
</dbReference>
<dbReference type="Proteomes" id="UP000076927">
    <property type="component" value="Chromosome"/>
</dbReference>
<evidence type="ECO:0000313" key="6">
    <source>
        <dbReference type="Proteomes" id="UP000076927"/>
    </source>
</evidence>
<protein>
    <recommendedName>
        <fullName evidence="4">AB hydrolase-1 domain-containing protein</fullName>
    </recommendedName>
</protein>
<evidence type="ECO:0000256" key="1">
    <source>
        <dbReference type="ARBA" id="ARBA00022801"/>
    </source>
</evidence>
<dbReference type="PANTHER" id="PTHR43798:SF31">
    <property type="entry name" value="AB HYDROLASE SUPERFAMILY PROTEIN YCLE"/>
    <property type="match status" value="1"/>
</dbReference>
<gene>
    <name evidence="5" type="ORF">SY83_18050</name>
</gene>
<dbReference type="GO" id="GO:0016020">
    <property type="term" value="C:membrane"/>
    <property type="evidence" value="ECO:0007669"/>
    <property type="project" value="TreeGrafter"/>
</dbReference>
<dbReference type="SUPFAM" id="SSF53474">
    <property type="entry name" value="alpha/beta-Hydrolases"/>
    <property type="match status" value="1"/>
</dbReference>
<proteinExistence type="predicted"/>
<keyword evidence="1" id="KW-0378">Hydrolase</keyword>
<dbReference type="GO" id="GO:0052689">
    <property type="term" value="F:carboxylic ester hydrolase activity"/>
    <property type="evidence" value="ECO:0007669"/>
    <property type="project" value="InterPro"/>
</dbReference>
<dbReference type="PANTHER" id="PTHR43798">
    <property type="entry name" value="MONOACYLGLYCEROL LIPASE"/>
    <property type="match status" value="1"/>
</dbReference>
<feature type="active site" description="Charge relay system" evidence="2">
    <location>
        <position position="169"/>
    </location>
</feature>
<evidence type="ECO:0000256" key="3">
    <source>
        <dbReference type="PIRSR" id="PIRSR017388-2"/>
    </source>
</evidence>
<reference evidence="5 6" key="1">
    <citation type="submission" date="2015-01" db="EMBL/GenBank/DDBJ databases">
        <title>Paenibacillus swuensis/DY6/whole genome sequencing.</title>
        <authorList>
            <person name="Kim M.K."/>
            <person name="Srinivasan S."/>
            <person name="Lee J.-J."/>
        </authorList>
    </citation>
    <scope>NUCLEOTIDE SEQUENCE [LARGE SCALE GENOMIC DNA]</scope>
    <source>
        <strain evidence="5 6">DY6</strain>
    </source>
</reference>
<feature type="active site" description="Nucleophile" evidence="2">
    <location>
        <position position="80"/>
    </location>
</feature>
<dbReference type="InterPro" id="IPR000073">
    <property type="entry name" value="AB_hydrolase_1"/>
</dbReference>
<dbReference type="Gene3D" id="3.40.50.1820">
    <property type="entry name" value="alpha/beta hydrolase"/>
    <property type="match status" value="1"/>
</dbReference>
<sequence>MNERACLLIHGFTGGPHEVRPLAIELTNMGYICNVPLLPGHGDRGNGLRNITWQSWVEHVEREAAEMQRLYGSFDVIGFSMGGLLAAYIANRYAVRRVVLLSAAVIYVSPVRFAHAIADLIRTGETRKLKTVKRTPIGSVWQFMRLVRALKPEFSRIQSPTLVLQGERDEIVHPSSARFITSKLNCYYEVQYYANSKHLICLDADYEQVFRRVTRFLYHEFSTTE</sequence>
<dbReference type="PATRIC" id="fig|1178515.4.peg.3638"/>
<dbReference type="InterPro" id="IPR029058">
    <property type="entry name" value="AB_hydrolase_fold"/>
</dbReference>
<evidence type="ECO:0000256" key="2">
    <source>
        <dbReference type="PIRSR" id="PIRSR017388-1"/>
    </source>
</evidence>
<dbReference type="EMBL" id="CP011388">
    <property type="protein sequence ID" value="ANE47880.1"/>
    <property type="molecule type" value="Genomic_DNA"/>
</dbReference>
<dbReference type="InterPro" id="IPR012354">
    <property type="entry name" value="Esterase_lipase"/>
</dbReference>
<feature type="binding site" evidence="3">
    <location>
        <position position="12"/>
    </location>
    <ligand>
        <name>substrate</name>
    </ligand>
</feature>
<evidence type="ECO:0000313" key="5">
    <source>
        <dbReference type="EMBL" id="ANE47880.1"/>
    </source>
</evidence>
<accession>A0A172TLH2</accession>
<dbReference type="AlphaFoldDB" id="A0A172TLH2"/>
<dbReference type="InterPro" id="IPR050266">
    <property type="entry name" value="AB_hydrolase_sf"/>
</dbReference>
<feature type="domain" description="AB hydrolase-1" evidence="4">
    <location>
        <begin position="7"/>
        <end position="203"/>
    </location>
</feature>
<feature type="binding site" evidence="3">
    <location>
        <position position="81"/>
    </location>
    <ligand>
        <name>substrate</name>
    </ligand>
</feature>
<name>A0A172TLH2_9BACL</name>
<organism evidence="5 6">
    <name type="scientific">Paenibacillus swuensis</name>
    <dbReference type="NCBI Taxonomy" id="1178515"/>
    <lineage>
        <taxon>Bacteria</taxon>
        <taxon>Bacillati</taxon>
        <taxon>Bacillota</taxon>
        <taxon>Bacilli</taxon>
        <taxon>Bacillales</taxon>
        <taxon>Paenibacillaceae</taxon>
        <taxon>Paenibacillus</taxon>
    </lineage>
</organism>
<feature type="active site" description="Charge relay system" evidence="2">
    <location>
        <position position="198"/>
    </location>
</feature>
<dbReference type="OrthoDB" id="9786110at2"/>
<dbReference type="RefSeq" id="WP_068609049.1">
    <property type="nucleotide sequence ID" value="NZ_CP011388.1"/>
</dbReference>
<keyword evidence="6" id="KW-1185">Reference proteome</keyword>
<dbReference type="KEGG" id="pswu:SY83_18050"/>
<dbReference type="Pfam" id="PF12697">
    <property type="entry name" value="Abhydrolase_6"/>
    <property type="match status" value="1"/>
</dbReference>
<evidence type="ECO:0000259" key="4">
    <source>
        <dbReference type="Pfam" id="PF12697"/>
    </source>
</evidence>